<feature type="transmembrane region" description="Helical" evidence="7">
    <location>
        <begin position="344"/>
        <end position="367"/>
    </location>
</feature>
<feature type="transmembrane region" description="Helical" evidence="7">
    <location>
        <begin position="42"/>
        <end position="65"/>
    </location>
</feature>
<keyword evidence="10" id="KW-1185">Reference proteome</keyword>
<evidence type="ECO:0000256" key="7">
    <source>
        <dbReference type="SAM" id="Phobius"/>
    </source>
</evidence>
<evidence type="ECO:0000313" key="9">
    <source>
        <dbReference type="EMBL" id="SLN49495.1"/>
    </source>
</evidence>
<dbReference type="Proteomes" id="UP000193077">
    <property type="component" value="Unassembled WGS sequence"/>
</dbReference>
<reference evidence="9 10" key="1">
    <citation type="submission" date="2017-03" db="EMBL/GenBank/DDBJ databases">
        <authorList>
            <person name="Afonso C.L."/>
            <person name="Miller P.J."/>
            <person name="Scott M.A."/>
            <person name="Spackman E."/>
            <person name="Goraichik I."/>
            <person name="Dimitrov K.M."/>
            <person name="Suarez D.L."/>
            <person name="Swayne D.E."/>
        </authorList>
    </citation>
    <scope>NUCLEOTIDE SEQUENCE [LARGE SCALE GENOMIC DNA]</scope>
    <source>
        <strain evidence="9 10">CECT 7639</strain>
    </source>
</reference>
<dbReference type="GO" id="GO:0005886">
    <property type="term" value="C:plasma membrane"/>
    <property type="evidence" value="ECO:0007669"/>
    <property type="project" value="UniProtKB-SubCell"/>
</dbReference>
<evidence type="ECO:0000256" key="4">
    <source>
        <dbReference type="ARBA" id="ARBA00022692"/>
    </source>
</evidence>
<dbReference type="GO" id="GO:0022857">
    <property type="term" value="F:transmembrane transporter activity"/>
    <property type="evidence" value="ECO:0007669"/>
    <property type="project" value="InterPro"/>
</dbReference>
<feature type="transmembrane region" description="Helical" evidence="7">
    <location>
        <begin position="250"/>
        <end position="269"/>
    </location>
</feature>
<dbReference type="PROSITE" id="PS50850">
    <property type="entry name" value="MFS"/>
    <property type="match status" value="1"/>
</dbReference>
<evidence type="ECO:0000256" key="5">
    <source>
        <dbReference type="ARBA" id="ARBA00022989"/>
    </source>
</evidence>
<dbReference type="PANTHER" id="PTHR43266">
    <property type="entry name" value="MACROLIDE-EFFLUX PROTEIN"/>
    <property type="match status" value="1"/>
</dbReference>
<keyword evidence="4 7" id="KW-0812">Transmembrane</keyword>
<evidence type="ECO:0000256" key="6">
    <source>
        <dbReference type="ARBA" id="ARBA00023136"/>
    </source>
</evidence>
<dbReference type="Gene3D" id="1.20.1250.20">
    <property type="entry name" value="MFS general substrate transporter like domains"/>
    <property type="match status" value="2"/>
</dbReference>
<evidence type="ECO:0000256" key="3">
    <source>
        <dbReference type="ARBA" id="ARBA00022475"/>
    </source>
</evidence>
<keyword evidence="6 7" id="KW-0472">Membrane</keyword>
<feature type="domain" description="Major facilitator superfamily (MFS) profile" evidence="8">
    <location>
        <begin position="1"/>
        <end position="398"/>
    </location>
</feature>
<dbReference type="OrthoDB" id="4368225at2"/>
<dbReference type="AlphaFoldDB" id="A0A1Y5SY26"/>
<keyword evidence="5 7" id="KW-1133">Transmembrane helix</keyword>
<organism evidence="9 10">
    <name type="scientific">Falsiruegeria litorea R37</name>
    <dbReference type="NCBI Taxonomy" id="1200284"/>
    <lineage>
        <taxon>Bacteria</taxon>
        <taxon>Pseudomonadati</taxon>
        <taxon>Pseudomonadota</taxon>
        <taxon>Alphaproteobacteria</taxon>
        <taxon>Rhodobacterales</taxon>
        <taxon>Roseobacteraceae</taxon>
        <taxon>Falsiruegeria</taxon>
    </lineage>
</organism>
<accession>A0A1Y5SY26</accession>
<dbReference type="CDD" id="cd06173">
    <property type="entry name" value="MFS_MefA_like"/>
    <property type="match status" value="1"/>
</dbReference>
<feature type="transmembrane region" description="Helical" evidence="7">
    <location>
        <begin position="309"/>
        <end position="332"/>
    </location>
</feature>
<evidence type="ECO:0000259" key="8">
    <source>
        <dbReference type="PROSITE" id="PS50850"/>
    </source>
</evidence>
<evidence type="ECO:0000313" key="10">
    <source>
        <dbReference type="Proteomes" id="UP000193077"/>
    </source>
</evidence>
<dbReference type="InterPro" id="IPR011701">
    <property type="entry name" value="MFS"/>
</dbReference>
<feature type="transmembrane region" description="Helical" evidence="7">
    <location>
        <begin position="168"/>
        <end position="187"/>
    </location>
</feature>
<proteinExistence type="predicted"/>
<keyword evidence="2" id="KW-0813">Transport</keyword>
<comment type="subcellular location">
    <subcellularLocation>
        <location evidence="1">Cell membrane</location>
        <topology evidence="1">Multi-pass membrane protein</topology>
    </subcellularLocation>
</comment>
<gene>
    <name evidence="9" type="ORF">TRL7639_02746</name>
</gene>
<feature type="transmembrane region" description="Helical" evidence="7">
    <location>
        <begin position="12"/>
        <end position="36"/>
    </location>
</feature>
<feature type="transmembrane region" description="Helical" evidence="7">
    <location>
        <begin position="217"/>
        <end position="238"/>
    </location>
</feature>
<dbReference type="RefSeq" id="WP_085796178.1">
    <property type="nucleotide sequence ID" value="NZ_FWFO01000001.1"/>
</dbReference>
<dbReference type="InterPro" id="IPR036259">
    <property type="entry name" value="MFS_trans_sf"/>
</dbReference>
<dbReference type="EMBL" id="FWFO01000001">
    <property type="protein sequence ID" value="SLN49495.1"/>
    <property type="molecule type" value="Genomic_DNA"/>
</dbReference>
<dbReference type="PANTHER" id="PTHR43266:SF2">
    <property type="entry name" value="MAJOR FACILITATOR SUPERFAMILY (MFS) PROFILE DOMAIN-CONTAINING PROTEIN"/>
    <property type="match status" value="1"/>
</dbReference>
<feature type="transmembrane region" description="Helical" evidence="7">
    <location>
        <begin position="281"/>
        <end position="303"/>
    </location>
</feature>
<protein>
    <submittedName>
        <fullName evidence="9">Enterobactin exporter EntS</fullName>
    </submittedName>
</protein>
<keyword evidence="3" id="KW-1003">Cell membrane</keyword>
<name>A0A1Y5SY26_9RHOB</name>
<evidence type="ECO:0000256" key="2">
    <source>
        <dbReference type="ARBA" id="ARBA00022448"/>
    </source>
</evidence>
<dbReference type="Pfam" id="PF07690">
    <property type="entry name" value="MFS_1"/>
    <property type="match status" value="1"/>
</dbReference>
<dbReference type="SUPFAM" id="SSF103473">
    <property type="entry name" value="MFS general substrate transporter"/>
    <property type="match status" value="1"/>
</dbReference>
<dbReference type="InterPro" id="IPR020846">
    <property type="entry name" value="MFS_dom"/>
</dbReference>
<sequence length="441" mass="48140">MLNVLKHRGYRHMFLAQTVALLGTGLATVALGLLAFDLSGDQAGLVLGTALTIKMVAYVTLAPIASAFAEQMNRRTMLVLLDVIRAGVALCLPFVNEIWQVYVLIFLMQAASAGFTPTFQATIPDLLPDEEDYTKALSLSRMAYDLENLLSPMLAAALLSLVTFDALFMGTSVGFVASAALIVTIALPSPKPSKRRGIWDRTTRGLRIYLATPRLRGLLALCMTLSLVGAMVLVNTVVVIRADLNLDETTVAFALGSFGAGSMFAALFLPRFLQALTDRPVMMFGAALMSITALVLAGWSYLLALSLPAVLTAWFLIGLGYSTVLTPSGRLLRRSSRPEDRPALFAAQFTLSHACWLVTYPLSGWLISTFDATITLLTLGSGGMISLTIALILWPNRDPEVVEHYHPDLPPEHPHLQDGHNHPYVIDDLHRRWPGHHQTYR</sequence>
<feature type="transmembrane region" description="Helical" evidence="7">
    <location>
        <begin position="373"/>
        <end position="394"/>
    </location>
</feature>
<evidence type="ECO:0000256" key="1">
    <source>
        <dbReference type="ARBA" id="ARBA00004651"/>
    </source>
</evidence>